<accession>A0A4Y2PUE6</accession>
<dbReference type="Proteomes" id="UP000499080">
    <property type="component" value="Unassembled WGS sequence"/>
</dbReference>
<keyword evidence="3" id="KW-1185">Reference proteome</keyword>
<sequence>MSKTARILLDNGSQRSWCTKELAKSLKLKSIREESLSVFSFAATKPVGKTYEVAEMSLISRHDPKQHTQVEVLITDTLSGGPIQAHNKDTRKIMQHPPTRVKAT</sequence>
<reference evidence="2 3" key="1">
    <citation type="journal article" date="2019" name="Sci. Rep.">
        <title>Orb-weaving spider Araneus ventricosus genome elucidates the spidroin gene catalogue.</title>
        <authorList>
            <person name="Kono N."/>
            <person name="Nakamura H."/>
            <person name="Ohtoshi R."/>
            <person name="Moran D.A.P."/>
            <person name="Shinohara A."/>
            <person name="Yoshida Y."/>
            <person name="Fujiwara M."/>
            <person name="Mori M."/>
            <person name="Tomita M."/>
            <person name="Arakawa K."/>
        </authorList>
    </citation>
    <scope>NUCLEOTIDE SEQUENCE [LARGE SCALE GENOMIC DNA]</scope>
</reference>
<evidence type="ECO:0000313" key="3">
    <source>
        <dbReference type="Proteomes" id="UP000499080"/>
    </source>
</evidence>
<dbReference type="AlphaFoldDB" id="A0A4Y2PUE6"/>
<evidence type="ECO:0000313" key="2">
    <source>
        <dbReference type="EMBL" id="GBN54483.1"/>
    </source>
</evidence>
<evidence type="ECO:0008006" key="4">
    <source>
        <dbReference type="Google" id="ProtNLM"/>
    </source>
</evidence>
<organism evidence="2 3">
    <name type="scientific">Araneus ventricosus</name>
    <name type="common">Orbweaver spider</name>
    <name type="synonym">Epeira ventricosa</name>
    <dbReference type="NCBI Taxonomy" id="182803"/>
    <lineage>
        <taxon>Eukaryota</taxon>
        <taxon>Metazoa</taxon>
        <taxon>Ecdysozoa</taxon>
        <taxon>Arthropoda</taxon>
        <taxon>Chelicerata</taxon>
        <taxon>Arachnida</taxon>
        <taxon>Araneae</taxon>
        <taxon>Araneomorphae</taxon>
        <taxon>Entelegynae</taxon>
        <taxon>Araneoidea</taxon>
        <taxon>Araneidae</taxon>
        <taxon>Araneus</taxon>
    </lineage>
</organism>
<dbReference type="OrthoDB" id="6765836at2759"/>
<feature type="region of interest" description="Disordered" evidence="1">
    <location>
        <begin position="80"/>
        <end position="104"/>
    </location>
</feature>
<proteinExistence type="predicted"/>
<name>A0A4Y2PUE6_ARAVE</name>
<protein>
    <recommendedName>
        <fullName evidence="4">Peptidase aspartic putative domain-containing protein</fullName>
    </recommendedName>
</protein>
<comment type="caution">
    <text evidence="2">The sequence shown here is derived from an EMBL/GenBank/DDBJ whole genome shotgun (WGS) entry which is preliminary data.</text>
</comment>
<evidence type="ECO:0000256" key="1">
    <source>
        <dbReference type="SAM" id="MobiDB-lite"/>
    </source>
</evidence>
<gene>
    <name evidence="2" type="ORF">AVEN_209911_1</name>
</gene>
<dbReference type="EMBL" id="BGPR01012084">
    <property type="protein sequence ID" value="GBN54483.1"/>
    <property type="molecule type" value="Genomic_DNA"/>
</dbReference>